<evidence type="ECO:0000256" key="1">
    <source>
        <dbReference type="SAM" id="MobiDB-lite"/>
    </source>
</evidence>
<evidence type="ECO:0000313" key="3">
    <source>
        <dbReference type="Proteomes" id="UP000298663"/>
    </source>
</evidence>
<reference evidence="2 3" key="2">
    <citation type="journal article" date="2019" name="G3 (Bethesda)">
        <title>Hybrid Assembly of the Genome of the Entomopathogenic Nematode Steinernema carpocapsae Identifies the X-Chromosome.</title>
        <authorList>
            <person name="Serra L."/>
            <person name="Macchietto M."/>
            <person name="Macias-Munoz A."/>
            <person name="McGill C.J."/>
            <person name="Rodriguez I.M."/>
            <person name="Rodriguez B."/>
            <person name="Murad R."/>
            <person name="Mortazavi A."/>
        </authorList>
    </citation>
    <scope>NUCLEOTIDE SEQUENCE [LARGE SCALE GENOMIC DNA]</scope>
    <source>
        <strain evidence="2 3">ALL</strain>
    </source>
</reference>
<gene>
    <name evidence="2" type="ORF">L596_013304</name>
</gene>
<protein>
    <submittedName>
        <fullName evidence="2">Uncharacterized protein</fullName>
    </submittedName>
</protein>
<evidence type="ECO:0000313" key="2">
    <source>
        <dbReference type="EMBL" id="TKR89162.1"/>
    </source>
</evidence>
<accession>A0A4U5NZX8</accession>
<comment type="caution">
    <text evidence="2">The sequence shown here is derived from an EMBL/GenBank/DDBJ whole genome shotgun (WGS) entry which is preliminary data.</text>
</comment>
<proteinExistence type="predicted"/>
<keyword evidence="3" id="KW-1185">Reference proteome</keyword>
<organism evidence="2 3">
    <name type="scientific">Steinernema carpocapsae</name>
    <name type="common">Entomopathogenic nematode</name>
    <dbReference type="NCBI Taxonomy" id="34508"/>
    <lineage>
        <taxon>Eukaryota</taxon>
        <taxon>Metazoa</taxon>
        <taxon>Ecdysozoa</taxon>
        <taxon>Nematoda</taxon>
        <taxon>Chromadorea</taxon>
        <taxon>Rhabditida</taxon>
        <taxon>Tylenchina</taxon>
        <taxon>Panagrolaimomorpha</taxon>
        <taxon>Strongyloidoidea</taxon>
        <taxon>Steinernematidae</taxon>
        <taxon>Steinernema</taxon>
    </lineage>
</organism>
<reference evidence="2 3" key="1">
    <citation type="journal article" date="2015" name="Genome Biol.">
        <title>Comparative genomics of Steinernema reveals deeply conserved gene regulatory networks.</title>
        <authorList>
            <person name="Dillman A.R."/>
            <person name="Macchietto M."/>
            <person name="Porter C.F."/>
            <person name="Rogers A."/>
            <person name="Williams B."/>
            <person name="Antoshechkin I."/>
            <person name="Lee M.M."/>
            <person name="Goodwin Z."/>
            <person name="Lu X."/>
            <person name="Lewis E.E."/>
            <person name="Goodrich-Blair H."/>
            <person name="Stock S.P."/>
            <person name="Adams B.J."/>
            <person name="Sternberg P.W."/>
            <person name="Mortazavi A."/>
        </authorList>
    </citation>
    <scope>NUCLEOTIDE SEQUENCE [LARGE SCALE GENOMIC DNA]</scope>
    <source>
        <strain evidence="2 3">ALL</strain>
    </source>
</reference>
<name>A0A4U5NZX8_STECR</name>
<dbReference type="EMBL" id="AZBU02000003">
    <property type="protein sequence ID" value="TKR89162.1"/>
    <property type="molecule type" value="Genomic_DNA"/>
</dbReference>
<feature type="region of interest" description="Disordered" evidence="1">
    <location>
        <begin position="1"/>
        <end position="55"/>
    </location>
</feature>
<dbReference type="Proteomes" id="UP000298663">
    <property type="component" value="Unassembled WGS sequence"/>
</dbReference>
<dbReference type="AlphaFoldDB" id="A0A4U5NZX8"/>
<sequence>MAPMGEKVCEAEEVVPEPGREGREDEGPFGQQEVTEERAAESRIQPTSRGGPEVAKSAINAKNEVSLCFCGVINFGMDFGRIGSLKSA</sequence>